<reference evidence="4" key="2">
    <citation type="submission" date="2020-08" db="EMBL/GenBank/DDBJ databases">
        <title>Plant Genome Project.</title>
        <authorList>
            <person name="Zhang R.-G."/>
        </authorList>
    </citation>
    <scope>NUCLEOTIDE SEQUENCE</scope>
    <source>
        <strain evidence="4">Huo1</strain>
        <tissue evidence="4">Leaf</tissue>
    </source>
</reference>
<accession>A0A8X8YRI5</accession>
<comment type="similarity">
    <text evidence="2">Belongs to the IQD family.</text>
</comment>
<evidence type="ECO:0008006" key="6">
    <source>
        <dbReference type="Google" id="ProtNLM"/>
    </source>
</evidence>
<feature type="compositionally biased region" description="Polar residues" evidence="3">
    <location>
        <begin position="92"/>
        <end position="103"/>
    </location>
</feature>
<feature type="compositionally biased region" description="Polar residues" evidence="3">
    <location>
        <begin position="446"/>
        <end position="474"/>
    </location>
</feature>
<dbReference type="InterPro" id="IPR000048">
    <property type="entry name" value="IQ_motif_EF-hand-BS"/>
</dbReference>
<gene>
    <name evidence="4" type="ORF">SASPL_101334</name>
</gene>
<dbReference type="EMBL" id="PNBA02000001">
    <property type="protein sequence ID" value="KAG6436435.1"/>
    <property type="molecule type" value="Genomic_DNA"/>
</dbReference>
<evidence type="ECO:0000313" key="4">
    <source>
        <dbReference type="EMBL" id="KAG6436435.1"/>
    </source>
</evidence>
<proteinExistence type="inferred from homology"/>
<keyword evidence="5" id="KW-1185">Reference proteome</keyword>
<feature type="region of interest" description="Disordered" evidence="3">
    <location>
        <begin position="329"/>
        <end position="358"/>
    </location>
</feature>
<dbReference type="Gene3D" id="1.20.5.190">
    <property type="match status" value="1"/>
</dbReference>
<feature type="region of interest" description="Disordered" evidence="3">
    <location>
        <begin position="1"/>
        <end position="24"/>
    </location>
</feature>
<evidence type="ECO:0000256" key="1">
    <source>
        <dbReference type="ARBA" id="ARBA00022860"/>
    </source>
</evidence>
<feature type="compositionally biased region" description="Polar residues" evidence="3">
    <location>
        <begin position="1"/>
        <end position="14"/>
    </location>
</feature>
<feature type="region of interest" description="Disordered" evidence="3">
    <location>
        <begin position="528"/>
        <end position="551"/>
    </location>
</feature>
<feature type="compositionally biased region" description="Basic and acidic residues" evidence="3">
    <location>
        <begin position="15"/>
        <end position="24"/>
    </location>
</feature>
<feature type="region of interest" description="Disordered" evidence="3">
    <location>
        <begin position="381"/>
        <end position="487"/>
    </location>
</feature>
<dbReference type="PANTHER" id="PTHR32295">
    <property type="entry name" value="IQ-DOMAIN 5-RELATED"/>
    <property type="match status" value="1"/>
</dbReference>
<dbReference type="Proteomes" id="UP000298416">
    <property type="component" value="Unassembled WGS sequence"/>
</dbReference>
<feature type="compositionally biased region" description="Polar residues" evidence="3">
    <location>
        <begin position="403"/>
        <end position="418"/>
    </location>
</feature>
<evidence type="ECO:0000256" key="3">
    <source>
        <dbReference type="SAM" id="MobiDB-lite"/>
    </source>
</evidence>
<feature type="compositionally biased region" description="Low complexity" evidence="3">
    <location>
        <begin position="333"/>
        <end position="344"/>
    </location>
</feature>
<dbReference type="PANTHER" id="PTHR32295:SF123">
    <property type="entry name" value="PROTEIN IQ-DOMAIN 5"/>
    <property type="match status" value="1"/>
</dbReference>
<feature type="compositionally biased region" description="Polar residues" evidence="3">
    <location>
        <begin position="529"/>
        <end position="540"/>
    </location>
</feature>
<sequence>MLISRNASKSNHSKLSVEHERGRFENVLNENVDTEIEDAFWQWEIDHSGVDPPSVSPRAENASEQQPQEDWREEWLDEYAKEKEGNFKPTLDSPNSPEEQSAAQLEDDAVQGWATPDVREVLESDPDPISPLSGSLELEYESPDANDTSDLGEDQNMQEELATRRIQTAFRGFLVQNEAKTKTKTKTRPPMNEELAALRIQTVYRGLMARRAFRPIKGMARLQALVKGNTVKRQAAIALRCIQALVKVQVHSRAKHVRSTIQNQSVQKKLIQQLEVEAPAKKPENTQNGWCDKVGSAAEIRAKTKKRQEAAAKREKARAYALARQWQAGIRHQPQQQQRCQPPQQKEEATPAGFPTVKSEWGWNWSERWMAVRPWETNFSDDAGVRDGTKSPTKEQVALVDVPTSSSTERKPLSSTGNGKPIPRFNTTTEKGPSSRKVAAALVTPTPVSSRNPRTPIKNSATSRSAVGSRSFSTPKERSNLSDIQDKKRLSLPGKGFSYSLAHTSKSLAYFGQCMELSLLLKLLSESKTQTPGGSRSKLNGNDVKPSKLSR</sequence>
<comment type="caution">
    <text evidence="4">The sequence shown here is derived from an EMBL/GenBank/DDBJ whole genome shotgun (WGS) entry which is preliminary data.</text>
</comment>
<dbReference type="Pfam" id="PF00612">
    <property type="entry name" value="IQ"/>
    <property type="match status" value="1"/>
</dbReference>
<dbReference type="SMART" id="SM00015">
    <property type="entry name" value="IQ"/>
    <property type="match status" value="2"/>
</dbReference>
<feature type="compositionally biased region" description="Basic and acidic residues" evidence="3">
    <location>
        <begin position="69"/>
        <end position="86"/>
    </location>
</feature>
<dbReference type="GO" id="GO:0005516">
    <property type="term" value="F:calmodulin binding"/>
    <property type="evidence" value="ECO:0007669"/>
    <property type="project" value="UniProtKB-KW"/>
</dbReference>
<protein>
    <recommendedName>
        <fullName evidence="6">Protein IQ-DOMAIN 1</fullName>
    </recommendedName>
</protein>
<evidence type="ECO:0000256" key="2">
    <source>
        <dbReference type="ARBA" id="ARBA00024341"/>
    </source>
</evidence>
<name>A0A8X8YRI5_SALSN</name>
<feature type="compositionally biased region" description="Basic and acidic residues" evidence="3">
    <location>
        <begin position="475"/>
        <end position="487"/>
    </location>
</feature>
<feature type="region of interest" description="Disordered" evidence="3">
    <location>
        <begin position="47"/>
        <end position="107"/>
    </location>
</feature>
<feature type="compositionally biased region" description="Basic and acidic residues" evidence="3">
    <location>
        <begin position="383"/>
        <end position="393"/>
    </location>
</feature>
<feature type="region of interest" description="Disordered" evidence="3">
    <location>
        <begin position="120"/>
        <end position="153"/>
    </location>
</feature>
<keyword evidence="1" id="KW-0112">Calmodulin-binding</keyword>
<reference evidence="4" key="1">
    <citation type="submission" date="2018-01" db="EMBL/GenBank/DDBJ databases">
        <authorList>
            <person name="Mao J.F."/>
        </authorList>
    </citation>
    <scope>NUCLEOTIDE SEQUENCE</scope>
    <source>
        <strain evidence="4">Huo1</strain>
        <tissue evidence="4">Leaf</tissue>
    </source>
</reference>
<organism evidence="4">
    <name type="scientific">Salvia splendens</name>
    <name type="common">Scarlet sage</name>
    <dbReference type="NCBI Taxonomy" id="180675"/>
    <lineage>
        <taxon>Eukaryota</taxon>
        <taxon>Viridiplantae</taxon>
        <taxon>Streptophyta</taxon>
        <taxon>Embryophyta</taxon>
        <taxon>Tracheophyta</taxon>
        <taxon>Spermatophyta</taxon>
        <taxon>Magnoliopsida</taxon>
        <taxon>eudicotyledons</taxon>
        <taxon>Gunneridae</taxon>
        <taxon>Pentapetalae</taxon>
        <taxon>asterids</taxon>
        <taxon>lamiids</taxon>
        <taxon>Lamiales</taxon>
        <taxon>Lamiaceae</taxon>
        <taxon>Nepetoideae</taxon>
        <taxon>Mentheae</taxon>
        <taxon>Salviinae</taxon>
        <taxon>Salvia</taxon>
        <taxon>Salvia subgen. Calosphace</taxon>
        <taxon>core Calosphace</taxon>
    </lineage>
</organism>
<dbReference type="AlphaFoldDB" id="A0A8X8YRI5"/>
<dbReference type="PROSITE" id="PS50096">
    <property type="entry name" value="IQ"/>
    <property type="match status" value="2"/>
</dbReference>
<evidence type="ECO:0000313" key="5">
    <source>
        <dbReference type="Proteomes" id="UP000298416"/>
    </source>
</evidence>